<feature type="region of interest" description="Disordered" evidence="5">
    <location>
        <begin position="472"/>
        <end position="492"/>
    </location>
</feature>
<name>A0A8H5D0E4_9AGAR</name>
<dbReference type="Pfam" id="PF22669">
    <property type="entry name" value="Exo_endo_phos2"/>
    <property type="match status" value="2"/>
</dbReference>
<evidence type="ECO:0000256" key="4">
    <source>
        <dbReference type="ARBA" id="ARBA00023329"/>
    </source>
</evidence>
<dbReference type="InterPro" id="IPR013783">
    <property type="entry name" value="Ig-like_fold"/>
</dbReference>
<dbReference type="Gene3D" id="3.60.10.10">
    <property type="entry name" value="Endonuclease/exonuclease/phosphatase"/>
    <property type="match status" value="1"/>
</dbReference>
<dbReference type="PANTHER" id="PTHR11200:SF300">
    <property type="entry name" value="TYPE II INOSITOL 1,4,5-TRISPHOSPHATE 5-PHOSPHATASE"/>
    <property type="match status" value="1"/>
</dbReference>
<keyword evidence="3" id="KW-0967">Endosome</keyword>
<dbReference type="GO" id="GO:0004439">
    <property type="term" value="F:phosphatidylinositol-4,5-bisphosphate 5-phosphatase activity"/>
    <property type="evidence" value="ECO:0007669"/>
    <property type="project" value="TreeGrafter"/>
</dbReference>
<protein>
    <recommendedName>
        <fullName evidence="10">Rho-GAP domain-containing protein</fullName>
    </recommendedName>
</protein>
<accession>A0A8H5D0E4</accession>
<evidence type="ECO:0008006" key="10">
    <source>
        <dbReference type="Google" id="ProtNLM"/>
    </source>
</evidence>
<evidence type="ECO:0000259" key="6">
    <source>
        <dbReference type="SMART" id="SM00128"/>
    </source>
</evidence>
<evidence type="ECO:0000256" key="5">
    <source>
        <dbReference type="SAM" id="MobiDB-lite"/>
    </source>
</evidence>
<keyword evidence="4" id="KW-0968">Cytoplasmic vesicle</keyword>
<feature type="domain" description="Rho-GAP" evidence="7">
    <location>
        <begin position="874"/>
        <end position="1042"/>
    </location>
</feature>
<organism evidence="8 9">
    <name type="scientific">Leucocoprinus leucothites</name>
    <dbReference type="NCBI Taxonomy" id="201217"/>
    <lineage>
        <taxon>Eukaryota</taxon>
        <taxon>Fungi</taxon>
        <taxon>Dikarya</taxon>
        <taxon>Basidiomycota</taxon>
        <taxon>Agaricomycotina</taxon>
        <taxon>Agaricomycetes</taxon>
        <taxon>Agaricomycetidae</taxon>
        <taxon>Agaricales</taxon>
        <taxon>Agaricineae</taxon>
        <taxon>Agaricaceae</taxon>
        <taxon>Leucocoprinus</taxon>
    </lineage>
</organism>
<dbReference type="SUPFAM" id="SSF56219">
    <property type="entry name" value="DNase I-like"/>
    <property type="match status" value="1"/>
</dbReference>
<dbReference type="EMBL" id="JAACJO010000014">
    <property type="protein sequence ID" value="KAF5350453.1"/>
    <property type="molecule type" value="Genomic_DNA"/>
</dbReference>
<dbReference type="GO" id="GO:0031901">
    <property type="term" value="C:early endosome membrane"/>
    <property type="evidence" value="ECO:0007669"/>
    <property type="project" value="UniProtKB-SubCell"/>
</dbReference>
<dbReference type="SMART" id="SM00324">
    <property type="entry name" value="RhoGAP"/>
    <property type="match status" value="1"/>
</dbReference>
<dbReference type="InterPro" id="IPR046985">
    <property type="entry name" value="IP5"/>
</dbReference>
<dbReference type="InterPro" id="IPR000300">
    <property type="entry name" value="IPPc"/>
</dbReference>
<evidence type="ECO:0000256" key="1">
    <source>
        <dbReference type="ARBA" id="ARBA00004146"/>
    </source>
</evidence>
<dbReference type="PANTHER" id="PTHR11200">
    <property type="entry name" value="INOSITOL 5-PHOSPHATASE"/>
    <property type="match status" value="1"/>
</dbReference>
<sequence>MSSFYNVINSSLRATENATVTVDSLVLPNLPASALSSIDTSDNWRDRRVLTVVSHKDEWALSEEGALYVYKLRPSLDSSTYTPELVTIYPIYDKFAIVMSQMRRNTLDLGTADTKAVLDQPRSGFSLTITPAGGQSKSHGTPTFYATDIQSLSILVAECKRLRDVAGWSTFLCNDEVLTGVFQPTEVVDPDAVSVSQSTSHFNWLHPYISKPTHLSLCQSSSFVPASSFIANMRGLVVSSIPPDLRTMNKPLTERLPPASAGHPGDDASVIQLLRDEWIRSKARSSVRQGTRDLSLRVGTFNVNGKMPSQDLSSWIQGTMASTSLSQITASSPTPFEDMALNKSESKISLGSTAATTLIAESADADSDTSPDILVLGFQELDLSTEALIYSTGTAREDAWCMAIFAALGEKAVQYEKLTSKQLVGMLIVILVKKSLKEYFGDIQATSVGSGILGLMGNKGATAIRLTFTPPLGAGGKPEASSSTTQSHEDDSDGKKAAALTLTFVNAHLAAFDEMVERRNQEFHELSRRLMFGRELNETEPAVYEDELVAQERLLTISLYETDVLFWMMFTITSNLDLNYRVDIPESEFRKLLAEKEWDDRLEVLIRYDQLKKSMSDAKAFDGFQEHRITYLPTYRFGLGLGMDELGYDQKRRPAWTDRILHLPSTLCNVEQRSYDSYPQITMSDHRPVAANFSLNFDLYEKSDYEAAVRRLYHEVHDLDGSHERPAIKVEQSFLDFGQIRRYKTRCTKKVVIENIGKIPCAWRFIPAQSDSPIHPEWLSVKPLTGLFLPGEKTEISITIHIEIRIAEALNLGSRDMSGTLILHTVLGKDHFIAISGEYLPSCYGNKLETLIRLPGPIRNLKSSEDLRPENHPLNAPGEIMRLVNRLMSNAKPPDNLFLQPPDEDMITTIRECLDTGDEFPWPLGEGKVEGKVSHALAHALLQLLDSLTEPILPSILHSRCVQMMSRDEAFELLDALQPAAVNVWITITAFLHFICQSSEVPGYAESIAGIFTAVLMRDDPKSTAPPISSIGKRKFILQFIT</sequence>
<comment type="caution">
    <text evidence="8">The sequence shown here is derived from an EMBL/GenBank/DDBJ whole genome shotgun (WGS) entry which is preliminary data.</text>
</comment>
<dbReference type="Gene3D" id="2.60.40.10">
    <property type="entry name" value="Immunoglobulins"/>
    <property type="match status" value="1"/>
</dbReference>
<keyword evidence="9" id="KW-1185">Reference proteome</keyword>
<evidence type="ECO:0000256" key="2">
    <source>
        <dbReference type="ARBA" id="ARBA00004580"/>
    </source>
</evidence>
<dbReference type="Gene3D" id="1.10.555.10">
    <property type="entry name" value="Rho GTPase activation protein"/>
    <property type="match status" value="1"/>
</dbReference>
<dbReference type="Pfam" id="PF21310">
    <property type="entry name" value="OCRL-like_ASH"/>
    <property type="match status" value="1"/>
</dbReference>
<proteinExistence type="predicted"/>
<dbReference type="AlphaFoldDB" id="A0A8H5D0E4"/>
<feature type="domain" description="Inositol polyphosphate-related phosphatase" evidence="6">
    <location>
        <begin position="292"/>
        <end position="701"/>
    </location>
</feature>
<dbReference type="InterPro" id="IPR036691">
    <property type="entry name" value="Endo/exonu/phosph_ase_sf"/>
</dbReference>
<gene>
    <name evidence="8" type="ORF">D9756_008648</name>
</gene>
<dbReference type="Proteomes" id="UP000559027">
    <property type="component" value="Unassembled WGS sequence"/>
</dbReference>
<comment type="subcellular location">
    <subcellularLocation>
        <location evidence="2">Cytoplasmic vesicle</location>
        <location evidence="2">Phagosome membrane</location>
    </subcellularLocation>
    <subcellularLocation>
        <location evidence="1">Early endosome membrane</location>
    </subcellularLocation>
</comment>
<evidence type="ECO:0000313" key="8">
    <source>
        <dbReference type="EMBL" id="KAF5350453.1"/>
    </source>
</evidence>
<evidence type="ECO:0000313" key="9">
    <source>
        <dbReference type="Proteomes" id="UP000559027"/>
    </source>
</evidence>
<dbReference type="SMART" id="SM00128">
    <property type="entry name" value="IPPc"/>
    <property type="match status" value="1"/>
</dbReference>
<dbReference type="InterPro" id="IPR000198">
    <property type="entry name" value="RhoGAP_dom"/>
</dbReference>
<evidence type="ECO:0000256" key="3">
    <source>
        <dbReference type="ARBA" id="ARBA00022753"/>
    </source>
</evidence>
<dbReference type="GO" id="GO:0007165">
    <property type="term" value="P:signal transduction"/>
    <property type="evidence" value="ECO:0007669"/>
    <property type="project" value="InterPro"/>
</dbReference>
<dbReference type="OrthoDB" id="7862313at2759"/>
<dbReference type="InterPro" id="IPR008936">
    <property type="entry name" value="Rho_GTPase_activation_prot"/>
</dbReference>
<dbReference type="GO" id="GO:0046856">
    <property type="term" value="P:phosphatidylinositol dephosphorylation"/>
    <property type="evidence" value="ECO:0007669"/>
    <property type="project" value="InterPro"/>
</dbReference>
<reference evidence="8 9" key="1">
    <citation type="journal article" date="2020" name="ISME J.">
        <title>Uncovering the hidden diversity of litter-decomposition mechanisms in mushroom-forming fungi.</title>
        <authorList>
            <person name="Floudas D."/>
            <person name="Bentzer J."/>
            <person name="Ahren D."/>
            <person name="Johansson T."/>
            <person name="Persson P."/>
            <person name="Tunlid A."/>
        </authorList>
    </citation>
    <scope>NUCLEOTIDE SEQUENCE [LARGE SCALE GENOMIC DNA]</scope>
    <source>
        <strain evidence="8 9">CBS 146.42</strain>
    </source>
</reference>
<dbReference type="SUPFAM" id="SSF48350">
    <property type="entry name" value="GTPase activation domain, GAP"/>
    <property type="match status" value="1"/>
</dbReference>
<dbReference type="InterPro" id="IPR048869">
    <property type="entry name" value="OCRL-1_2_ASH"/>
</dbReference>
<dbReference type="Pfam" id="PF00620">
    <property type="entry name" value="RhoGAP"/>
    <property type="match status" value="1"/>
</dbReference>
<evidence type="ECO:0000259" key="7">
    <source>
        <dbReference type="SMART" id="SM00324"/>
    </source>
</evidence>